<sequence>MTQTEEDSLWRDNRGCIWIPDTAIDLQVRVCVVGHFGIAGHRGATVTLQKIGEHFVWTDMKIDIDYFVKRCLHCASTVGGPPVPRALGEAMHTDRPNELLDWDFLFMGESDTQREYVLVIKDDASKYVLCISRCGNYVRKPA</sequence>
<evidence type="ECO:0000259" key="1">
    <source>
        <dbReference type="Pfam" id="PF17921"/>
    </source>
</evidence>
<keyword evidence="3" id="KW-1185">Reference proteome</keyword>
<dbReference type="Proteomes" id="UP000198211">
    <property type="component" value="Unassembled WGS sequence"/>
</dbReference>
<evidence type="ECO:0000313" key="2">
    <source>
        <dbReference type="EMBL" id="OWY90110.1"/>
    </source>
</evidence>
<protein>
    <recommendedName>
        <fullName evidence="1">Integrase zinc-binding domain-containing protein</fullName>
    </recommendedName>
</protein>
<gene>
    <name evidence="2" type="ORF">PHMEG_00041912</name>
</gene>
<dbReference type="Pfam" id="PF17921">
    <property type="entry name" value="Integrase_H2C2"/>
    <property type="match status" value="1"/>
</dbReference>
<dbReference type="OrthoDB" id="123220at2759"/>
<dbReference type="STRING" id="4795.A0A225UAY8"/>
<dbReference type="Gene3D" id="1.10.340.70">
    <property type="match status" value="1"/>
</dbReference>
<proteinExistence type="predicted"/>
<dbReference type="AlphaFoldDB" id="A0A225UAY8"/>
<reference evidence="3" key="1">
    <citation type="submission" date="2017-03" db="EMBL/GenBank/DDBJ databases">
        <title>Phytopthora megakarya and P. palmivora, two closely related causual agents of cacao black pod achieved similar genome size and gene model numbers by different mechanisms.</title>
        <authorList>
            <person name="Ali S."/>
            <person name="Shao J."/>
            <person name="Larry D.J."/>
            <person name="Kronmiller B."/>
            <person name="Shen D."/>
            <person name="Strem M.D."/>
            <person name="Melnick R.L."/>
            <person name="Guiltinan M.J."/>
            <person name="Tyler B.M."/>
            <person name="Meinhardt L.W."/>
            <person name="Bailey B.A."/>
        </authorList>
    </citation>
    <scope>NUCLEOTIDE SEQUENCE [LARGE SCALE GENOMIC DNA]</scope>
    <source>
        <strain evidence="3">zdho120</strain>
    </source>
</reference>
<name>A0A225UAY8_9STRA</name>
<evidence type="ECO:0000313" key="3">
    <source>
        <dbReference type="Proteomes" id="UP000198211"/>
    </source>
</evidence>
<feature type="domain" description="Integrase zinc-binding" evidence="1">
    <location>
        <begin position="38"/>
        <end position="76"/>
    </location>
</feature>
<accession>A0A225UAY8</accession>
<comment type="caution">
    <text evidence="2">The sequence shown here is derived from an EMBL/GenBank/DDBJ whole genome shotgun (WGS) entry which is preliminary data.</text>
</comment>
<dbReference type="EMBL" id="NBNE01023868">
    <property type="protein sequence ID" value="OWY90110.1"/>
    <property type="molecule type" value="Genomic_DNA"/>
</dbReference>
<organism evidence="2 3">
    <name type="scientific">Phytophthora megakarya</name>
    <dbReference type="NCBI Taxonomy" id="4795"/>
    <lineage>
        <taxon>Eukaryota</taxon>
        <taxon>Sar</taxon>
        <taxon>Stramenopiles</taxon>
        <taxon>Oomycota</taxon>
        <taxon>Peronosporomycetes</taxon>
        <taxon>Peronosporales</taxon>
        <taxon>Peronosporaceae</taxon>
        <taxon>Phytophthora</taxon>
    </lineage>
</organism>
<dbReference type="InterPro" id="IPR041588">
    <property type="entry name" value="Integrase_H2C2"/>
</dbReference>